<feature type="domain" description="Association with the SNF1 complex (ASC)" evidence="1">
    <location>
        <begin position="289"/>
        <end position="378"/>
    </location>
</feature>
<comment type="caution">
    <text evidence="2">The sequence shown here is derived from an EMBL/GenBank/DDBJ whole genome shotgun (WGS) entry which is preliminary data.</text>
</comment>
<dbReference type="SMART" id="SM01010">
    <property type="entry name" value="AMPKBI"/>
    <property type="match status" value="1"/>
</dbReference>
<evidence type="ECO:0000313" key="2">
    <source>
        <dbReference type="EMBL" id="KAG6589070.1"/>
    </source>
</evidence>
<name>A0AAV6MXC0_9ROSI</name>
<evidence type="ECO:0000259" key="1">
    <source>
        <dbReference type="SMART" id="SM01010"/>
    </source>
</evidence>
<proteinExistence type="predicted"/>
<dbReference type="Pfam" id="PF04739">
    <property type="entry name" value="AMPKBI"/>
    <property type="match status" value="1"/>
</dbReference>
<evidence type="ECO:0000313" key="3">
    <source>
        <dbReference type="Proteomes" id="UP000685013"/>
    </source>
</evidence>
<dbReference type="AlphaFoldDB" id="A0AAV6MXC0"/>
<protein>
    <submittedName>
        <fullName evidence="2">SNF1-related protein kinase regulatory subunit beta-2</fullName>
    </submittedName>
</protein>
<dbReference type="InterPro" id="IPR006828">
    <property type="entry name" value="ASC_dom"/>
</dbReference>
<dbReference type="Proteomes" id="UP000685013">
    <property type="component" value="Chromosome 11"/>
</dbReference>
<dbReference type="InterPro" id="IPR032640">
    <property type="entry name" value="AMPK1_CBM"/>
</dbReference>
<dbReference type="CDD" id="cd02859">
    <property type="entry name" value="E_set_AMPKbeta_like_N"/>
    <property type="match status" value="1"/>
</dbReference>
<organism evidence="2 3">
    <name type="scientific">Cucurbita argyrosperma subsp. sororia</name>
    <dbReference type="NCBI Taxonomy" id="37648"/>
    <lineage>
        <taxon>Eukaryota</taxon>
        <taxon>Viridiplantae</taxon>
        <taxon>Streptophyta</taxon>
        <taxon>Embryophyta</taxon>
        <taxon>Tracheophyta</taxon>
        <taxon>Spermatophyta</taxon>
        <taxon>Magnoliopsida</taxon>
        <taxon>eudicotyledons</taxon>
        <taxon>Gunneridae</taxon>
        <taxon>Pentapetalae</taxon>
        <taxon>rosids</taxon>
        <taxon>fabids</taxon>
        <taxon>Cucurbitales</taxon>
        <taxon>Cucurbitaceae</taxon>
        <taxon>Cucurbiteae</taxon>
        <taxon>Cucurbita</taxon>
    </lineage>
</organism>
<accession>A0AAV6MXC0</accession>
<reference evidence="2 3" key="1">
    <citation type="journal article" date="2021" name="Hortic Res">
        <title>The domestication of Cucurbita argyrosperma as revealed by the genome of its wild relative.</title>
        <authorList>
            <person name="Barrera-Redondo J."/>
            <person name="Sanchez-de la Vega G."/>
            <person name="Aguirre-Liguori J.A."/>
            <person name="Castellanos-Morales G."/>
            <person name="Gutierrez-Guerrero Y.T."/>
            <person name="Aguirre-Dugua X."/>
            <person name="Aguirre-Planter E."/>
            <person name="Tenaillon M.I."/>
            <person name="Lira-Saade R."/>
            <person name="Eguiarte L.E."/>
        </authorList>
    </citation>
    <scope>NUCLEOTIDE SEQUENCE [LARGE SCALE GENOMIC DNA]</scope>
    <source>
        <strain evidence="2">JBR-2021</strain>
    </source>
</reference>
<dbReference type="InterPro" id="IPR043554">
    <property type="entry name" value="KINB"/>
</dbReference>
<sequence>MAALEMSLLKVYIEHIAVRMGQGKKKQTHVDAPPGGGVSFSNLVISTFNHLTLNFKEGSRSLRWLSLRLIWKKNHMGRQFCFRNVFPLTSYNNRDKFDKYAQEVVIRKQHPVLINSSPLLVLAALLSIEANFVMDNAEGSKNRDELSGVHKFEENHDQRMDCTEDAIQNSHHTRSLTDSRIQISPQSLGSPQYATVSLSSPGLMLQPQPQSVPQSAAAFIENVFHETRSRVRISWNHGGNQVAIVGSWDNWQSRELLQYTGEKFVVVKTLPVGNAYNILDLPYVRVRTPPSPPSSYDNQYFNEDDFGRPPPELPPQLQGTILNDPSSSVDGRPLPVTPRNTELNHLYLQRNVQDQFLALGSSQRIHEKYYTMFLFKPLSRTRRRSACVTPRTPAWSWEALMSVGFGDSESVKKTINSNSQHWVQKPRLLDKNTKLTSPELVDFSMGLKIGLSTCDQILNIFQHGKKVRVDTLHTSDLHTSNLVRQFIDFLVQIVLP</sequence>
<dbReference type="PANTHER" id="PTHR46316">
    <property type="entry name" value="SNF1-RELATED PROTEIN KINASE REGULATORY SUBUNIT BETA-1"/>
    <property type="match status" value="1"/>
</dbReference>
<dbReference type="Pfam" id="PF16561">
    <property type="entry name" value="AMPK1_CBM"/>
    <property type="match status" value="1"/>
</dbReference>
<dbReference type="PANTHER" id="PTHR46316:SF6">
    <property type="entry name" value="ASSOCIATION WITH THE SNF1 COMPLEX (ASC) DOMAIN-CONTAINING PROTEIN"/>
    <property type="match status" value="1"/>
</dbReference>
<keyword evidence="3" id="KW-1185">Reference proteome</keyword>
<dbReference type="EMBL" id="JAGKQH010000011">
    <property type="protein sequence ID" value="KAG6589070.1"/>
    <property type="molecule type" value="Genomic_DNA"/>
</dbReference>
<gene>
    <name evidence="2" type="primary">KINB2</name>
    <name evidence="2" type="ORF">SDJN03_17635</name>
</gene>
<feature type="non-terminal residue" evidence="2">
    <location>
        <position position="1"/>
    </location>
</feature>